<gene>
    <name evidence="1" type="ORF">C7U56_10685</name>
</gene>
<keyword evidence="2" id="KW-1185">Reference proteome</keyword>
<protein>
    <submittedName>
        <fullName evidence="1">Virulence protein</fullName>
    </submittedName>
</protein>
<accession>A0A2T3FP20</accession>
<dbReference type="AlphaFoldDB" id="A0A2T3FP20"/>
<evidence type="ECO:0000313" key="2">
    <source>
        <dbReference type="Proteomes" id="UP000241048"/>
    </source>
</evidence>
<organism evidence="1 2">
    <name type="scientific">Clostridium fessum</name>
    <dbReference type="NCBI Taxonomy" id="2126740"/>
    <lineage>
        <taxon>Bacteria</taxon>
        <taxon>Bacillati</taxon>
        <taxon>Bacillota</taxon>
        <taxon>Clostridia</taxon>
        <taxon>Eubacteriales</taxon>
        <taxon>Clostridiaceae</taxon>
        <taxon>Clostridium</taxon>
    </lineage>
</organism>
<reference evidence="1 2" key="1">
    <citation type="submission" date="2018-03" db="EMBL/GenBank/DDBJ databases">
        <title>Lachnoclostridium SNUG30386 gen.nov., sp.nov., isolated from human faeces.</title>
        <authorList>
            <person name="Seo B."/>
            <person name="Jeon K."/>
            <person name="Ko G."/>
        </authorList>
    </citation>
    <scope>NUCLEOTIDE SEQUENCE [LARGE SCALE GENOMIC DNA]</scope>
    <source>
        <strain evidence="1 2">SNUG30386</strain>
    </source>
</reference>
<comment type="caution">
    <text evidence="1">The sequence shown here is derived from an EMBL/GenBank/DDBJ whole genome shotgun (WGS) entry which is preliminary data.</text>
</comment>
<dbReference type="RefSeq" id="WP_107001200.1">
    <property type="nucleotide sequence ID" value="NZ_PYLO01000003.1"/>
</dbReference>
<evidence type="ECO:0000313" key="1">
    <source>
        <dbReference type="EMBL" id="PST36999.1"/>
    </source>
</evidence>
<sequence>MEIRFNVTGSARKELVGIISQVTGCKQFYKGMPSAAYEVADITISKDGTVSYDERTEENTIKAILEQTATAGFTAELDEAPATEIPEAPATTEASISAAAKDIGLVISFPADKVNLENLRKLLESKSDLIKKALEVEAFPIEEHDDQVSFPWWPSMPDFDAITAYTAFLSALCKMSKEQKRITAKAKPIDNEKYAFRCFLLRLGFIGDEYKQSRRILCRYLCGNSSYAGGEGHVIR</sequence>
<dbReference type="EMBL" id="PYLO01000003">
    <property type="protein sequence ID" value="PST36999.1"/>
    <property type="molecule type" value="Genomic_DNA"/>
</dbReference>
<dbReference type="Proteomes" id="UP000241048">
    <property type="component" value="Unassembled WGS sequence"/>
</dbReference>
<proteinExistence type="predicted"/>
<name>A0A2T3FP20_9CLOT</name>